<dbReference type="SUPFAM" id="SSF116960">
    <property type="entry name" value="YfbU-like"/>
    <property type="match status" value="1"/>
</dbReference>
<name>A0A7W5JUE4_9ACTN</name>
<accession>A0A7W5JUE4</accession>
<dbReference type="InterPro" id="IPR005587">
    <property type="entry name" value="UPF0304_YfbU"/>
</dbReference>
<gene>
    <name evidence="2" type="ORF">FHX39_001435</name>
</gene>
<dbReference type="AlphaFoldDB" id="A0A7W5JUE4"/>
<dbReference type="InterPro" id="IPR002145">
    <property type="entry name" value="CopG"/>
</dbReference>
<dbReference type="InterPro" id="IPR023146">
    <property type="entry name" value="YfbU_alpha-helical_sf"/>
</dbReference>
<feature type="domain" description="Ribbon-helix-helix protein CopG" evidence="1">
    <location>
        <begin position="4"/>
        <end position="40"/>
    </location>
</feature>
<protein>
    <recommendedName>
        <fullName evidence="1">Ribbon-helix-helix protein CopG domain-containing protein</fullName>
    </recommendedName>
</protein>
<evidence type="ECO:0000313" key="3">
    <source>
        <dbReference type="Proteomes" id="UP000565572"/>
    </source>
</evidence>
<comment type="caution">
    <text evidence="2">The sequence shown here is derived from an EMBL/GenBank/DDBJ whole genome shotgun (WGS) entry which is preliminary data.</text>
</comment>
<dbReference type="RefSeq" id="WP_183337428.1">
    <property type="nucleotide sequence ID" value="NZ_JACHZG010000001.1"/>
</dbReference>
<dbReference type="InterPro" id="IPR010985">
    <property type="entry name" value="Ribbon_hlx_hlx"/>
</dbReference>
<organism evidence="2 3">
    <name type="scientific">Microlunatus antarcticus</name>
    <dbReference type="NCBI Taxonomy" id="53388"/>
    <lineage>
        <taxon>Bacteria</taxon>
        <taxon>Bacillati</taxon>
        <taxon>Actinomycetota</taxon>
        <taxon>Actinomycetes</taxon>
        <taxon>Propionibacteriales</taxon>
        <taxon>Propionibacteriaceae</taxon>
        <taxon>Microlunatus</taxon>
    </lineage>
</organism>
<dbReference type="EMBL" id="JACHZG010000001">
    <property type="protein sequence ID" value="MBB3326491.1"/>
    <property type="molecule type" value="Genomic_DNA"/>
</dbReference>
<dbReference type="Gene3D" id="1.10.3190.10">
    <property type="entry name" value="yfbu gene product, domain 2"/>
    <property type="match status" value="1"/>
</dbReference>
<keyword evidence="3" id="KW-1185">Reference proteome</keyword>
<dbReference type="SUPFAM" id="SSF47598">
    <property type="entry name" value="Ribbon-helix-helix"/>
    <property type="match status" value="1"/>
</dbReference>
<dbReference type="Pfam" id="PF03887">
    <property type="entry name" value="YfbU"/>
    <property type="match status" value="1"/>
</dbReference>
<dbReference type="Pfam" id="PF01402">
    <property type="entry name" value="RHH_1"/>
    <property type="match status" value="1"/>
</dbReference>
<reference evidence="2 3" key="1">
    <citation type="submission" date="2020-08" db="EMBL/GenBank/DDBJ databases">
        <title>Sequencing the genomes of 1000 actinobacteria strains.</title>
        <authorList>
            <person name="Klenk H.-P."/>
        </authorList>
    </citation>
    <scope>NUCLEOTIDE SEQUENCE [LARGE SCALE GENOMIC DNA]</scope>
    <source>
        <strain evidence="2 3">DSM 11053</strain>
    </source>
</reference>
<evidence type="ECO:0000313" key="2">
    <source>
        <dbReference type="EMBL" id="MBB3326491.1"/>
    </source>
</evidence>
<evidence type="ECO:0000259" key="1">
    <source>
        <dbReference type="Pfam" id="PF01402"/>
    </source>
</evidence>
<sequence length="251" mass="28628">MPTITVRLDDDTREALQQRADAERVTVSDFVRDLIREQVVKVRADDDATSEVPVPESLSLHDRRTLSLLHRILARVLPEDANDVDGDAAYQLERAEVLEKGYTQEYWVEFAGISAELSNRDCKRVMDILDMFRIARYSLSELEKAGKPAGEELVEDLRFGGFDHNDPLEGQMADYVRHLVANDRWSEQVDFINGPTGGNSHSPTLERYLRMLAEYRRIRAGRPWSGRRDAYLLSVDELMAVAAAQTHPDNR</sequence>
<dbReference type="Proteomes" id="UP000565572">
    <property type="component" value="Unassembled WGS sequence"/>
</dbReference>
<dbReference type="GO" id="GO:0006355">
    <property type="term" value="P:regulation of DNA-templated transcription"/>
    <property type="evidence" value="ECO:0007669"/>
    <property type="project" value="InterPro"/>
</dbReference>
<dbReference type="CDD" id="cd21631">
    <property type="entry name" value="RHH_CopG_NikR-like"/>
    <property type="match status" value="1"/>
</dbReference>
<proteinExistence type="predicted"/>